<dbReference type="PROSITE" id="PS50011">
    <property type="entry name" value="PROTEIN_KINASE_DOM"/>
    <property type="match status" value="1"/>
</dbReference>
<reference evidence="9" key="1">
    <citation type="submission" date="2017-10" db="EMBL/GenBank/DDBJ databases">
        <title>Rapid genome shrinkage in a self-fertile nematode reveals novel sperm competition proteins.</title>
        <authorList>
            <person name="Yin D."/>
            <person name="Schwarz E.M."/>
            <person name="Thomas C.G."/>
            <person name="Felde R.L."/>
            <person name="Korf I.F."/>
            <person name="Cutter A.D."/>
            <person name="Schartner C.M."/>
            <person name="Ralston E.J."/>
            <person name="Meyer B.J."/>
            <person name="Haag E.S."/>
        </authorList>
    </citation>
    <scope>NUCLEOTIDE SEQUENCE [LARGE SCALE GENOMIC DNA]</scope>
    <source>
        <strain evidence="9">JU1422</strain>
    </source>
</reference>
<dbReference type="PANTHER" id="PTHR24349">
    <property type="entry name" value="SERINE/THREONINE-PROTEIN KINASE"/>
    <property type="match status" value="1"/>
</dbReference>
<dbReference type="InterPro" id="IPR011009">
    <property type="entry name" value="Kinase-like_dom_sf"/>
</dbReference>
<dbReference type="AlphaFoldDB" id="A0A2G5SMQ7"/>
<protein>
    <recommendedName>
        <fullName evidence="7">Protein kinase domain-containing protein</fullName>
    </recommendedName>
</protein>
<evidence type="ECO:0000313" key="8">
    <source>
        <dbReference type="EMBL" id="PIC16173.1"/>
    </source>
</evidence>
<gene>
    <name evidence="8" type="primary">Cnig_chr_X.g22866</name>
    <name evidence="8" type="ORF">B9Z55_022866</name>
</gene>
<evidence type="ECO:0000256" key="4">
    <source>
        <dbReference type="ARBA" id="ARBA00022741"/>
    </source>
</evidence>
<evidence type="ECO:0000256" key="2">
    <source>
        <dbReference type="ARBA" id="ARBA00022527"/>
    </source>
</evidence>
<dbReference type="InterPro" id="IPR050205">
    <property type="entry name" value="CDPK_Ser/Thr_kinases"/>
</dbReference>
<dbReference type="SUPFAM" id="SSF56112">
    <property type="entry name" value="Protein kinase-like (PK-like)"/>
    <property type="match status" value="1"/>
</dbReference>
<dbReference type="SMART" id="SM00220">
    <property type="entry name" value="S_TKc"/>
    <property type="match status" value="1"/>
</dbReference>
<keyword evidence="5" id="KW-0418">Kinase</keyword>
<keyword evidence="4" id="KW-0547">Nucleotide-binding</keyword>
<dbReference type="OrthoDB" id="5786934at2759"/>
<keyword evidence="3" id="KW-0808">Transferase</keyword>
<keyword evidence="9" id="KW-1185">Reference proteome</keyword>
<evidence type="ECO:0000256" key="5">
    <source>
        <dbReference type="ARBA" id="ARBA00022777"/>
    </source>
</evidence>
<accession>A0A2G5SMQ7</accession>
<evidence type="ECO:0000256" key="6">
    <source>
        <dbReference type="ARBA" id="ARBA00022840"/>
    </source>
</evidence>
<dbReference type="STRING" id="1611254.A0A2G5SMQ7"/>
<evidence type="ECO:0000256" key="1">
    <source>
        <dbReference type="ARBA" id="ARBA00006692"/>
    </source>
</evidence>
<dbReference type="InterPro" id="IPR000719">
    <property type="entry name" value="Prot_kinase_dom"/>
</dbReference>
<feature type="domain" description="Protein kinase" evidence="7">
    <location>
        <begin position="1"/>
        <end position="294"/>
    </location>
</feature>
<comment type="caution">
    <text evidence="8">The sequence shown here is derived from an EMBL/GenBank/DDBJ whole genome shotgun (WGS) entry which is preliminary data.</text>
</comment>
<dbReference type="Gene3D" id="1.10.510.10">
    <property type="entry name" value="Transferase(Phosphotransferase) domain 1"/>
    <property type="match status" value="1"/>
</dbReference>
<keyword evidence="6" id="KW-0067">ATP-binding</keyword>
<proteinExistence type="inferred from homology"/>
<organism evidence="8 9">
    <name type="scientific">Caenorhabditis nigoni</name>
    <dbReference type="NCBI Taxonomy" id="1611254"/>
    <lineage>
        <taxon>Eukaryota</taxon>
        <taxon>Metazoa</taxon>
        <taxon>Ecdysozoa</taxon>
        <taxon>Nematoda</taxon>
        <taxon>Chromadorea</taxon>
        <taxon>Rhabditida</taxon>
        <taxon>Rhabditina</taxon>
        <taxon>Rhabditomorpha</taxon>
        <taxon>Rhabditoidea</taxon>
        <taxon>Rhabditidae</taxon>
        <taxon>Peloderinae</taxon>
        <taxon>Caenorhabditis</taxon>
    </lineage>
</organism>
<dbReference type="GO" id="GO:0004674">
    <property type="term" value="F:protein serine/threonine kinase activity"/>
    <property type="evidence" value="ECO:0007669"/>
    <property type="project" value="UniProtKB-KW"/>
</dbReference>
<evidence type="ECO:0000256" key="3">
    <source>
        <dbReference type="ARBA" id="ARBA00022679"/>
    </source>
</evidence>
<name>A0A2G5SMQ7_9PELO</name>
<evidence type="ECO:0000313" key="9">
    <source>
        <dbReference type="Proteomes" id="UP000230233"/>
    </source>
</evidence>
<comment type="similarity">
    <text evidence="1">Belongs to the protein kinase superfamily. CAMK Ser/Thr protein kinase family.</text>
</comment>
<keyword evidence="2" id="KW-0723">Serine/threonine-protein kinase</keyword>
<dbReference type="EMBL" id="PDUG01000006">
    <property type="protein sequence ID" value="PIC16173.1"/>
    <property type="molecule type" value="Genomic_DNA"/>
</dbReference>
<evidence type="ECO:0000259" key="7">
    <source>
        <dbReference type="PROSITE" id="PS50011"/>
    </source>
</evidence>
<dbReference type="Pfam" id="PF00069">
    <property type="entry name" value="Pkinase"/>
    <property type="match status" value="1"/>
</dbReference>
<sequence length="294" mass="34420">MFCRQNLLVGHFIPNRYQRPTPREYRGVHGVAYPVVDTIYNRDGLILKLTVLPEDYGRELTVLQAMNQQPGFPHLYDFFTFNAQHDDVQYGLVMDYEGETLHVVSGRTDRGISNANLMRIAFKLFWTMESLHLQGFCHRDLHAANVLIRREHDGVVRLKIIDFGMSLPLTPSPVPERNLVSWHASLQVCQHKPYTRYDDLTSAIFVAMWAIELNPFGEDHQQYLAEKVKFDQNPSAYFNRQLKWLARLYSEVDYQRTEGYSHHDLFEIFYKFDPDFDPTSPITYGVVNNRLIIE</sequence>
<dbReference type="GO" id="GO:0005524">
    <property type="term" value="F:ATP binding"/>
    <property type="evidence" value="ECO:0007669"/>
    <property type="project" value="UniProtKB-KW"/>
</dbReference>
<dbReference type="Proteomes" id="UP000230233">
    <property type="component" value="Chromosome X"/>
</dbReference>